<dbReference type="Proteomes" id="UP000669179">
    <property type="component" value="Unassembled WGS sequence"/>
</dbReference>
<evidence type="ECO:0000313" key="2">
    <source>
        <dbReference type="Proteomes" id="UP000669179"/>
    </source>
</evidence>
<protein>
    <recommendedName>
        <fullName evidence="3">Integrase</fullName>
    </recommendedName>
</protein>
<accession>A0A939PFA0</accession>
<dbReference type="InterPro" id="IPR011010">
    <property type="entry name" value="DNA_brk_join_enz"/>
</dbReference>
<dbReference type="GO" id="GO:0003677">
    <property type="term" value="F:DNA binding"/>
    <property type="evidence" value="ECO:0007669"/>
    <property type="project" value="InterPro"/>
</dbReference>
<sequence length="55" mass="6337">MFRHTFAHDFRANGGSIDDLVHHQGWSGPAMAYRYGKDLAEDRAIQAKRRLGNMY</sequence>
<dbReference type="AlphaFoldDB" id="A0A939PFA0"/>
<dbReference type="EMBL" id="JAGEOJ010000006">
    <property type="protein sequence ID" value="MBO2448649.1"/>
    <property type="molecule type" value="Genomic_DNA"/>
</dbReference>
<organism evidence="1 2">
    <name type="scientific">Actinomadura barringtoniae</name>
    <dbReference type="NCBI Taxonomy" id="1427535"/>
    <lineage>
        <taxon>Bacteria</taxon>
        <taxon>Bacillati</taxon>
        <taxon>Actinomycetota</taxon>
        <taxon>Actinomycetes</taxon>
        <taxon>Streptosporangiales</taxon>
        <taxon>Thermomonosporaceae</taxon>
        <taxon>Actinomadura</taxon>
    </lineage>
</organism>
<evidence type="ECO:0000313" key="1">
    <source>
        <dbReference type="EMBL" id="MBO2448649.1"/>
    </source>
</evidence>
<proteinExistence type="predicted"/>
<name>A0A939PFA0_9ACTN</name>
<dbReference type="RefSeq" id="WP_208256311.1">
    <property type="nucleotide sequence ID" value="NZ_JAGEOJ010000006.1"/>
</dbReference>
<evidence type="ECO:0008006" key="3">
    <source>
        <dbReference type="Google" id="ProtNLM"/>
    </source>
</evidence>
<reference evidence="1" key="1">
    <citation type="submission" date="2021-03" db="EMBL/GenBank/DDBJ databases">
        <authorList>
            <person name="Kanchanasin P."/>
            <person name="Saeng-In P."/>
            <person name="Phongsopitanun W."/>
            <person name="Yuki M."/>
            <person name="Kudo T."/>
            <person name="Ohkuma M."/>
            <person name="Tanasupawat S."/>
        </authorList>
    </citation>
    <scope>NUCLEOTIDE SEQUENCE</scope>
    <source>
        <strain evidence="1">GKU 128</strain>
    </source>
</reference>
<gene>
    <name evidence="1" type="ORF">J4573_16220</name>
</gene>
<keyword evidence="2" id="KW-1185">Reference proteome</keyword>
<dbReference type="SUPFAM" id="SSF56349">
    <property type="entry name" value="DNA breaking-rejoining enzymes"/>
    <property type="match status" value="1"/>
</dbReference>
<comment type="caution">
    <text evidence="1">The sequence shown here is derived from an EMBL/GenBank/DDBJ whole genome shotgun (WGS) entry which is preliminary data.</text>
</comment>